<proteinExistence type="predicted"/>
<evidence type="ECO:0000313" key="3">
    <source>
        <dbReference type="Proteomes" id="UP000054359"/>
    </source>
</evidence>
<protein>
    <submittedName>
        <fullName evidence="2">Uncharacterized protein</fullName>
    </submittedName>
</protein>
<name>A0A087TDX1_STEMI</name>
<dbReference type="EMBL" id="KK114783">
    <property type="protein sequence ID" value="KFM63310.1"/>
    <property type="molecule type" value="Genomic_DNA"/>
</dbReference>
<keyword evidence="3" id="KW-1185">Reference proteome</keyword>
<feature type="signal peptide" evidence="1">
    <location>
        <begin position="1"/>
        <end position="20"/>
    </location>
</feature>
<dbReference type="AlphaFoldDB" id="A0A087TDX1"/>
<evidence type="ECO:0000313" key="2">
    <source>
        <dbReference type="EMBL" id="KFM63310.1"/>
    </source>
</evidence>
<organism evidence="2 3">
    <name type="scientific">Stegodyphus mimosarum</name>
    <name type="common">African social velvet spider</name>
    <dbReference type="NCBI Taxonomy" id="407821"/>
    <lineage>
        <taxon>Eukaryota</taxon>
        <taxon>Metazoa</taxon>
        <taxon>Ecdysozoa</taxon>
        <taxon>Arthropoda</taxon>
        <taxon>Chelicerata</taxon>
        <taxon>Arachnida</taxon>
        <taxon>Araneae</taxon>
        <taxon>Araneomorphae</taxon>
        <taxon>Entelegynae</taxon>
        <taxon>Eresoidea</taxon>
        <taxon>Eresidae</taxon>
        <taxon>Stegodyphus</taxon>
    </lineage>
</organism>
<accession>A0A087TDX1</accession>
<evidence type="ECO:0000256" key="1">
    <source>
        <dbReference type="SAM" id="SignalP"/>
    </source>
</evidence>
<feature type="chain" id="PRO_5005162248" evidence="1">
    <location>
        <begin position="21"/>
        <end position="38"/>
    </location>
</feature>
<feature type="non-terminal residue" evidence="2">
    <location>
        <position position="38"/>
    </location>
</feature>
<dbReference type="Proteomes" id="UP000054359">
    <property type="component" value="Unassembled WGS sequence"/>
</dbReference>
<keyword evidence="1" id="KW-0732">Signal</keyword>
<reference evidence="2 3" key="1">
    <citation type="submission" date="2013-11" db="EMBL/GenBank/DDBJ databases">
        <title>Genome sequencing of Stegodyphus mimosarum.</title>
        <authorList>
            <person name="Bechsgaard J."/>
        </authorList>
    </citation>
    <scope>NUCLEOTIDE SEQUENCE [LARGE SCALE GENOMIC DNA]</scope>
</reference>
<sequence length="38" mass="4511">MLLRLFLTLELALMLKKNTGTRLSTWLFKEITPQWSNC</sequence>
<gene>
    <name evidence="2" type="ORF">X975_14550</name>
</gene>